<dbReference type="AlphaFoldDB" id="A0A5B8XLH2"/>
<dbReference type="Proteomes" id="UP000321595">
    <property type="component" value="Chromosome"/>
</dbReference>
<name>A0A5B8XLH2_9DELT</name>
<feature type="compositionally biased region" description="Pro residues" evidence="1">
    <location>
        <begin position="540"/>
        <end position="552"/>
    </location>
</feature>
<feature type="transmembrane region" description="Helical" evidence="2">
    <location>
        <begin position="481"/>
        <end position="502"/>
    </location>
</feature>
<keyword evidence="2" id="KW-1133">Transmembrane helix</keyword>
<accession>A0A5B8XLH2</accession>
<feature type="region of interest" description="Disordered" evidence="1">
    <location>
        <begin position="521"/>
        <end position="552"/>
    </location>
</feature>
<evidence type="ECO:0000313" key="4">
    <source>
        <dbReference type="Proteomes" id="UP000321595"/>
    </source>
</evidence>
<keyword evidence="2" id="KW-0472">Membrane</keyword>
<evidence type="ECO:0000256" key="2">
    <source>
        <dbReference type="SAM" id="Phobius"/>
    </source>
</evidence>
<evidence type="ECO:0000313" key="3">
    <source>
        <dbReference type="EMBL" id="QED26484.1"/>
    </source>
</evidence>
<feature type="compositionally biased region" description="Basic and acidic residues" evidence="1">
    <location>
        <begin position="182"/>
        <end position="200"/>
    </location>
</feature>
<evidence type="ECO:0000256" key="1">
    <source>
        <dbReference type="SAM" id="MobiDB-lite"/>
    </source>
</evidence>
<feature type="region of interest" description="Disordered" evidence="1">
    <location>
        <begin position="430"/>
        <end position="475"/>
    </location>
</feature>
<feature type="compositionally biased region" description="Pro residues" evidence="1">
    <location>
        <begin position="108"/>
        <end position="118"/>
    </location>
</feature>
<keyword evidence="4" id="KW-1185">Reference proteome</keyword>
<feature type="compositionally biased region" description="Basic and acidic residues" evidence="1">
    <location>
        <begin position="357"/>
        <end position="368"/>
    </location>
</feature>
<feature type="compositionally biased region" description="Polar residues" evidence="1">
    <location>
        <begin position="131"/>
        <end position="159"/>
    </location>
</feature>
<proteinExistence type="predicted"/>
<dbReference type="RefSeq" id="WP_146957957.1">
    <property type="nucleotide sequence ID" value="NZ_CP042467.1"/>
</dbReference>
<feature type="compositionally biased region" description="Polar residues" evidence="1">
    <location>
        <begin position="171"/>
        <end position="180"/>
    </location>
</feature>
<protein>
    <submittedName>
        <fullName evidence="3">Uncharacterized protein</fullName>
    </submittedName>
</protein>
<sequence>MGENPPEVMEIHCPSCETRFRLRLIKGRLPSQDIECPSCGASIPVEPQKPKAAILKRSTEIGAPKPGALDPDTVPTGGTLLGLPVDGIFAPPANPFDRQPTVVKGFSDPPPDPEPNAPRTPLGDLEEHSDSAFQNTTRHPWDTQPTTKAQTLETSTSDVENTRDTPYKGLSSISSSPQDDTVSEKPKLNDLLKKVREKRGVPLPAPPEIKAENPLFGKSRAPQRVSADTDNRKTKPSMEPAFRKKMQEESASKETSPGTGIASETRGSGYIRLPTSEIKEALGEGEFDIRIGEFSYSVSEDALVKLVKGGILMGAEEMAAADGVWMPINEHPVVKRLREKMADEAHLLLADIAERKTAKSRDEPRTEELTEDFLALEDSPPPLPEVDDVSDAFEATFNSSDEELIELDADEALSLEKPPQLPAETTIDSLTAPLKSPDEIQEALPPEPDLEPEVPEAPSPEPLETKTSPAPPAKKKGGRGLLIALVLLALVGGAIVASYFLFGDEIKGILGLNTEPTVVAEVPKDTPPPPVEVAEETPEPVVPEPEPEPEPPALEPHEAALAALQNLWDNDEPNPDDFRKAMLDLFEDPHVIDGVKGTSIVKINGNPTILGTWNDLEILIYPDTPAAEDARRRVQATAYLCSVANCGVVPTLAIPASLSQDALKDLDVPDLNLKDGRFEAVIVVKTTGAIVRLPAFQGLWRGWMRASSEELDKPLAQFQADLAKELGDEPAAQIVSQAKDMTLREFMQGVSATITFDYLTNNSDRFDGDAEDNLVLRNGVFFTQHHVGTFQPRASTRVKGRFSWAPTLDKSSTQSLLALTPDINDALFPNTRPAEKVYLDVFWSQHEKLSEKAAKEPWF</sequence>
<dbReference type="KEGG" id="bbae:FRD01_04325"/>
<organism evidence="3 4">
    <name type="scientific">Microvenator marinus</name>
    <dbReference type="NCBI Taxonomy" id="2600177"/>
    <lineage>
        <taxon>Bacteria</taxon>
        <taxon>Deltaproteobacteria</taxon>
        <taxon>Bradymonadales</taxon>
        <taxon>Microvenatoraceae</taxon>
        <taxon>Microvenator</taxon>
    </lineage>
</organism>
<feature type="compositionally biased region" description="Basic and acidic residues" evidence="1">
    <location>
        <begin position="241"/>
        <end position="252"/>
    </location>
</feature>
<feature type="region of interest" description="Disordered" evidence="1">
    <location>
        <begin position="357"/>
        <end position="382"/>
    </location>
</feature>
<feature type="region of interest" description="Disordered" evidence="1">
    <location>
        <begin position="90"/>
        <end position="268"/>
    </location>
</feature>
<keyword evidence="2" id="KW-0812">Transmembrane</keyword>
<gene>
    <name evidence="3" type="ORF">FRD01_04325</name>
</gene>
<dbReference type="EMBL" id="CP042467">
    <property type="protein sequence ID" value="QED26484.1"/>
    <property type="molecule type" value="Genomic_DNA"/>
</dbReference>
<reference evidence="3 4" key="1">
    <citation type="submission" date="2019-08" db="EMBL/GenBank/DDBJ databases">
        <authorList>
            <person name="Liang Q."/>
        </authorList>
    </citation>
    <scope>NUCLEOTIDE SEQUENCE [LARGE SCALE GENOMIC DNA]</scope>
    <source>
        <strain evidence="3 4">V1718</strain>
    </source>
</reference>